<evidence type="ECO:0008006" key="4">
    <source>
        <dbReference type="Google" id="ProtNLM"/>
    </source>
</evidence>
<dbReference type="Proteomes" id="UP000005317">
    <property type="component" value="Unassembled WGS sequence"/>
</dbReference>
<keyword evidence="3" id="KW-1185">Reference proteome</keyword>
<feature type="transmembrane region" description="Helical" evidence="1">
    <location>
        <begin position="12"/>
        <end position="36"/>
    </location>
</feature>
<dbReference type="AlphaFoldDB" id="A0A656H9C9"/>
<keyword evidence="1" id="KW-0472">Membrane</keyword>
<organism evidence="2 3">
    <name type="scientific">Thiothrix nivea (strain ATCC 35100 / DSM 5205 / JP2)</name>
    <dbReference type="NCBI Taxonomy" id="870187"/>
    <lineage>
        <taxon>Bacteria</taxon>
        <taxon>Pseudomonadati</taxon>
        <taxon>Pseudomonadota</taxon>
        <taxon>Gammaproteobacteria</taxon>
        <taxon>Thiotrichales</taxon>
        <taxon>Thiotrichaceae</taxon>
        <taxon>Thiothrix</taxon>
    </lineage>
</organism>
<reference evidence="3" key="1">
    <citation type="journal article" date="2011" name="Stand. Genomic Sci.">
        <title>Genome sequence of the filamentous, gliding Thiothrix nivea neotype strain (JP2(T)).</title>
        <authorList>
            <person name="Lapidus A."/>
            <person name="Nolan M."/>
            <person name="Lucas S."/>
            <person name="Glavina Del Rio T."/>
            <person name="Tice H."/>
            <person name="Cheng J.F."/>
            <person name="Tapia R."/>
            <person name="Han C."/>
            <person name="Goodwin L."/>
            <person name="Pitluck S."/>
            <person name="Liolios K."/>
            <person name="Pagani I."/>
            <person name="Ivanova N."/>
            <person name="Huntemann M."/>
            <person name="Mavromatis K."/>
            <person name="Mikhailova N."/>
            <person name="Pati A."/>
            <person name="Chen A."/>
            <person name="Palaniappan K."/>
            <person name="Land M."/>
            <person name="Brambilla E.M."/>
            <person name="Rohde M."/>
            <person name="Abt B."/>
            <person name="Verbarg S."/>
            <person name="Goker M."/>
            <person name="Bristow J."/>
            <person name="Eisen J.A."/>
            <person name="Markowitz V."/>
            <person name="Hugenholtz P."/>
            <person name="Kyrpides N.C."/>
            <person name="Klenk H.P."/>
            <person name="Woyke T."/>
        </authorList>
    </citation>
    <scope>NUCLEOTIDE SEQUENCE [LARGE SCALE GENOMIC DNA]</scope>
    <source>
        <strain evidence="3">ATCC 35100 / DSM 5205 / JP2</strain>
    </source>
</reference>
<keyword evidence="1" id="KW-1133">Transmembrane helix</keyword>
<protein>
    <recommendedName>
        <fullName evidence="4">AlgX/AlgJ SGNH hydrolase-like domain-containing protein</fullName>
    </recommendedName>
</protein>
<dbReference type="Gene3D" id="3.40.50.1110">
    <property type="entry name" value="SGNH hydrolase"/>
    <property type="match status" value="1"/>
</dbReference>
<proteinExistence type="predicted"/>
<evidence type="ECO:0000256" key="1">
    <source>
        <dbReference type="SAM" id="Phobius"/>
    </source>
</evidence>
<dbReference type="InterPro" id="IPR036514">
    <property type="entry name" value="SGNH_hydro_sf"/>
</dbReference>
<dbReference type="RefSeq" id="WP_002707402.1">
    <property type="nucleotide sequence ID" value="NZ_JH651384.1"/>
</dbReference>
<dbReference type="OrthoDB" id="5452248at2"/>
<dbReference type="EMBL" id="JH651384">
    <property type="protein sequence ID" value="EIJ33451.1"/>
    <property type="molecule type" value="Genomic_DNA"/>
</dbReference>
<sequence>MAVQKSRLKNWGLNFLTVVIGLMIALAGLELVMRFLPVRDSFMALPVNAANPIIHYPPHSSIRYSLGSTFQIVQDKKSNNYGFLDDHDYVPTTKPLMVLIGDSFIEAQQVANQATAQALIQQQLGGRGRFYGIGIQSSPLSQYLAFAQFARQEFQPRAMAFSIVANDFDESLLKYRQLSSPGMHLFTDTSADARLQLLEYDGHRENVRDLLRHSALVRYLYLTARLSPDTLLKALPFNKEAEAAQPRFGGVNAEVSTEKLADSRRVVDLFFQYLPEKSGLPADKIVFVLDGMREVRSETMQQAADSSYFGLMRQYFAQTARQRGYEVVDMHPVFYQAQQDGQTVDFVPLDWHWNENGHKLVAGEIQKSGVFQQLFKQ</sequence>
<name>A0A656H9C9_THINJ</name>
<accession>A0A656H9C9</accession>
<gene>
    <name evidence="2" type="ORF">Thini_0823</name>
</gene>
<dbReference type="GO" id="GO:0016788">
    <property type="term" value="F:hydrolase activity, acting on ester bonds"/>
    <property type="evidence" value="ECO:0007669"/>
    <property type="project" value="UniProtKB-ARBA"/>
</dbReference>
<evidence type="ECO:0000313" key="2">
    <source>
        <dbReference type="EMBL" id="EIJ33451.1"/>
    </source>
</evidence>
<evidence type="ECO:0000313" key="3">
    <source>
        <dbReference type="Proteomes" id="UP000005317"/>
    </source>
</evidence>
<keyword evidence="1" id="KW-0812">Transmembrane</keyword>
<dbReference type="SUPFAM" id="SSF52266">
    <property type="entry name" value="SGNH hydrolase"/>
    <property type="match status" value="1"/>
</dbReference>